<evidence type="ECO:0000256" key="7">
    <source>
        <dbReference type="ARBA" id="ARBA00023125"/>
    </source>
</evidence>
<dbReference type="InterPro" id="IPR013757">
    <property type="entry name" value="Topo_IIA_A_a_sf"/>
</dbReference>
<dbReference type="EC" id="5.6.2.2" evidence="3"/>
<name>A0A8I6XTE3_HORVV</name>
<evidence type="ECO:0000256" key="1">
    <source>
        <dbReference type="ARBA" id="ARBA00000185"/>
    </source>
</evidence>
<dbReference type="GO" id="GO:0005524">
    <property type="term" value="F:ATP binding"/>
    <property type="evidence" value="ECO:0007669"/>
    <property type="project" value="UniProtKB-KW"/>
</dbReference>
<dbReference type="PANTHER" id="PTHR10169:SF38">
    <property type="entry name" value="DNA TOPOISOMERASE 2"/>
    <property type="match status" value="1"/>
</dbReference>
<dbReference type="Pfam" id="PF00521">
    <property type="entry name" value="DNA_topoisoIV"/>
    <property type="match status" value="1"/>
</dbReference>
<feature type="compositionally biased region" description="Basic residues" evidence="10">
    <location>
        <begin position="442"/>
        <end position="460"/>
    </location>
</feature>
<dbReference type="GO" id="GO:0003918">
    <property type="term" value="F:DNA topoisomerase type II (double strand cut, ATP-hydrolyzing) activity"/>
    <property type="evidence" value="ECO:0007669"/>
    <property type="project" value="UniProtKB-EC"/>
</dbReference>
<comment type="caution">
    <text evidence="9">Lacks conserved residue(s) required for the propagation of feature annotation.</text>
</comment>
<feature type="compositionally biased region" description="Basic and acidic residues" evidence="10">
    <location>
        <begin position="383"/>
        <end position="406"/>
    </location>
</feature>
<dbReference type="GO" id="GO:0006265">
    <property type="term" value="P:DNA topological change"/>
    <property type="evidence" value="ECO:0007669"/>
    <property type="project" value="InterPro"/>
</dbReference>
<dbReference type="Gramene" id="HORVU.MOREX.r2.5HG0358930.1">
    <property type="protein sequence ID" value="HORVU.MOREX.r2.5HG0358930.1"/>
    <property type="gene ID" value="HORVU.MOREX.r2.5HG0358930"/>
</dbReference>
<evidence type="ECO:0000256" key="10">
    <source>
        <dbReference type="SAM" id="MobiDB-lite"/>
    </source>
</evidence>
<dbReference type="InterPro" id="IPR013758">
    <property type="entry name" value="Topo_IIA_A/C_ab"/>
</dbReference>
<sequence length="517" mass="58251">MVLVNGTGVYNGSNSYVPNYNPRDIIANLKRLLNDETVVPIDPWYKGFKGSLQKTCSKAAGVTYTITGVIEQVDDTKLKITELPIRCWTRDYHDFLESMCPTPIHFMEEAKAEDKNREPSFLEECRSRCDRVSVEFEIILSEQNMNIAKKEGLQNKFNLKTTIGTSNMHLSDSDGKIQKYDTPEDILQEFFKLRLEYYSRRKAVMLKNIGTQWLKPKNEVRFIKAVISGDIVVNYKKRAELFLELKQKGVRELVARQKKLEEELESMDKTTPKILWLRDLAALEKELDALDAKEAEQEKRRRPAKNSIGEKVFKAAVKKQPKKTAAKPQKANFAGSDDDDFETKTVGQNKKPPKKASAPVIDDEDEALEQKDHLAVYNFDDSSSEHGAIKTETIEQEAKIGMKEPSKIGTTKNATAPLTKLSGENEDNKFAVEEARVNNKTGGRKPAAKKTKKSTNRKRVPAQSNSSDPSPEKKVRKMSDSNKKDGSVLPRPPSGCSAQPVVAPRRSARLNHSTSTD</sequence>
<feature type="domain" description="Topo IIA-type catalytic" evidence="11">
    <location>
        <begin position="1"/>
        <end position="317"/>
    </location>
</feature>
<comment type="catalytic activity">
    <reaction evidence="1">
        <text>ATP-dependent breakage, passage and rejoining of double-stranded DNA.</text>
        <dbReference type="EC" id="5.6.2.2"/>
    </reaction>
</comment>
<evidence type="ECO:0000259" key="11">
    <source>
        <dbReference type="PROSITE" id="PS52040"/>
    </source>
</evidence>
<dbReference type="FunFam" id="3.30.1360.40:FF:000003">
    <property type="entry name" value="DNA topoisomerase 2"/>
    <property type="match status" value="1"/>
</dbReference>
<dbReference type="InterPro" id="IPR013760">
    <property type="entry name" value="Topo_IIA-like_dom_sf"/>
</dbReference>
<keyword evidence="7 9" id="KW-0238">DNA-binding</keyword>
<organism evidence="12 13">
    <name type="scientific">Hordeum vulgare subsp. vulgare</name>
    <name type="common">Domesticated barley</name>
    <dbReference type="NCBI Taxonomy" id="112509"/>
    <lineage>
        <taxon>Eukaryota</taxon>
        <taxon>Viridiplantae</taxon>
        <taxon>Streptophyta</taxon>
        <taxon>Embryophyta</taxon>
        <taxon>Tracheophyta</taxon>
        <taxon>Spermatophyta</taxon>
        <taxon>Magnoliopsida</taxon>
        <taxon>Liliopsida</taxon>
        <taxon>Poales</taxon>
        <taxon>Poaceae</taxon>
        <taxon>BOP clade</taxon>
        <taxon>Pooideae</taxon>
        <taxon>Triticodae</taxon>
        <taxon>Triticeae</taxon>
        <taxon>Hordeinae</taxon>
        <taxon>Hordeum</taxon>
    </lineage>
</organism>
<dbReference type="InterPro" id="IPR050634">
    <property type="entry name" value="DNA_Topoisomerase_II"/>
</dbReference>
<evidence type="ECO:0000256" key="2">
    <source>
        <dbReference type="ARBA" id="ARBA00001946"/>
    </source>
</evidence>
<evidence type="ECO:0000313" key="12">
    <source>
        <dbReference type="EnsemblPlants" id="HORVU.MOREX.r3.5HG0431910.1"/>
    </source>
</evidence>
<feature type="compositionally biased region" description="Basic and acidic residues" evidence="10">
    <location>
        <begin position="426"/>
        <end position="437"/>
    </location>
</feature>
<dbReference type="SMR" id="A0A8I6XTE3"/>
<evidence type="ECO:0000256" key="5">
    <source>
        <dbReference type="ARBA" id="ARBA00022840"/>
    </source>
</evidence>
<feature type="region of interest" description="Disordered" evidence="10">
    <location>
        <begin position="293"/>
        <end position="312"/>
    </location>
</feature>
<keyword evidence="5" id="KW-0067">ATP-binding</keyword>
<dbReference type="Gramene" id="HORVU.MOREX.r3.5HG0431910.1">
    <property type="protein sequence ID" value="HORVU.MOREX.r3.5HG0431910.1"/>
    <property type="gene ID" value="HORVU.MOREX.r3.5HG0431910"/>
</dbReference>
<evidence type="ECO:0000256" key="6">
    <source>
        <dbReference type="ARBA" id="ARBA00023029"/>
    </source>
</evidence>
<dbReference type="PANTHER" id="PTHR10169">
    <property type="entry name" value="DNA TOPOISOMERASE/GYRASE"/>
    <property type="match status" value="1"/>
</dbReference>
<evidence type="ECO:0000256" key="8">
    <source>
        <dbReference type="ARBA" id="ARBA00023235"/>
    </source>
</evidence>
<proteinExistence type="predicted"/>
<evidence type="ECO:0000256" key="9">
    <source>
        <dbReference type="PROSITE-ProRule" id="PRU01384"/>
    </source>
</evidence>
<keyword evidence="4" id="KW-0547">Nucleotide-binding</keyword>
<keyword evidence="13" id="KW-1185">Reference proteome</keyword>
<reference evidence="12" key="3">
    <citation type="submission" date="2022-01" db="UniProtKB">
        <authorList>
            <consortium name="EnsemblPlants"/>
        </authorList>
    </citation>
    <scope>IDENTIFICATION</scope>
    <source>
        <strain evidence="12">subsp. vulgare</strain>
    </source>
</reference>
<evidence type="ECO:0000256" key="3">
    <source>
        <dbReference type="ARBA" id="ARBA00012895"/>
    </source>
</evidence>
<reference evidence="13" key="1">
    <citation type="journal article" date="2012" name="Nature">
        <title>A physical, genetic and functional sequence assembly of the barley genome.</title>
        <authorList>
            <consortium name="The International Barley Genome Sequencing Consortium"/>
            <person name="Mayer K.F."/>
            <person name="Waugh R."/>
            <person name="Brown J.W."/>
            <person name="Schulman A."/>
            <person name="Langridge P."/>
            <person name="Platzer M."/>
            <person name="Fincher G.B."/>
            <person name="Muehlbauer G.J."/>
            <person name="Sato K."/>
            <person name="Close T.J."/>
            <person name="Wise R.P."/>
            <person name="Stein N."/>
        </authorList>
    </citation>
    <scope>NUCLEOTIDE SEQUENCE [LARGE SCALE GENOMIC DNA]</scope>
    <source>
        <strain evidence="13">cv. Morex</strain>
    </source>
</reference>
<dbReference type="PROSITE" id="PS52040">
    <property type="entry name" value="TOPO_IIA"/>
    <property type="match status" value="1"/>
</dbReference>
<keyword evidence="6" id="KW-0799">Topoisomerase</keyword>
<reference evidence="12" key="2">
    <citation type="submission" date="2020-10" db="EMBL/GenBank/DDBJ databases">
        <authorList>
            <person name="Scholz U."/>
            <person name="Mascher M."/>
            <person name="Fiebig A."/>
        </authorList>
    </citation>
    <scope>NUCLEOTIDE SEQUENCE [LARGE SCALE GENOMIC DNA]</scope>
    <source>
        <strain evidence="12">cv. Morex</strain>
    </source>
</reference>
<protein>
    <recommendedName>
        <fullName evidence="3">DNA topoisomerase (ATP-hydrolyzing)</fullName>
        <ecNumber evidence="3">5.6.2.2</ecNumber>
    </recommendedName>
</protein>
<keyword evidence="8" id="KW-0413">Isomerase</keyword>
<dbReference type="EnsemblPlants" id="HORVU.MOREX.r3.5HG0431910.1">
    <property type="protein sequence ID" value="HORVU.MOREX.r3.5HG0431910.1"/>
    <property type="gene ID" value="HORVU.MOREX.r3.5HG0431910"/>
</dbReference>
<feature type="compositionally biased region" description="Basic and acidic residues" evidence="10">
    <location>
        <begin position="470"/>
        <end position="486"/>
    </location>
</feature>
<evidence type="ECO:0000256" key="4">
    <source>
        <dbReference type="ARBA" id="ARBA00022741"/>
    </source>
</evidence>
<dbReference type="SUPFAM" id="SSF56719">
    <property type="entry name" value="Type II DNA topoisomerase"/>
    <property type="match status" value="1"/>
</dbReference>
<accession>A0A8I6XTE3</accession>
<comment type="cofactor">
    <cofactor evidence="2">
        <name>Mg(2+)</name>
        <dbReference type="ChEBI" id="CHEBI:18420"/>
    </cofactor>
</comment>
<dbReference type="Gene3D" id="1.10.268.10">
    <property type="entry name" value="Topoisomerase, domain 3"/>
    <property type="match status" value="2"/>
</dbReference>
<dbReference type="InterPro" id="IPR002205">
    <property type="entry name" value="Topo_IIA_dom_A"/>
</dbReference>
<dbReference type="GO" id="GO:0003677">
    <property type="term" value="F:DNA binding"/>
    <property type="evidence" value="ECO:0007669"/>
    <property type="project" value="UniProtKB-UniRule"/>
</dbReference>
<dbReference type="SMART" id="SM00434">
    <property type="entry name" value="TOP4c"/>
    <property type="match status" value="1"/>
</dbReference>
<evidence type="ECO:0000313" key="13">
    <source>
        <dbReference type="Proteomes" id="UP000011116"/>
    </source>
</evidence>
<dbReference type="Gene3D" id="3.30.1360.40">
    <property type="match status" value="1"/>
</dbReference>
<dbReference type="AlphaFoldDB" id="A0A8I6XTE3"/>
<feature type="region of interest" description="Disordered" evidence="10">
    <location>
        <begin position="317"/>
        <end position="517"/>
    </location>
</feature>
<dbReference type="Gene3D" id="3.90.199.10">
    <property type="entry name" value="Topoisomerase II, domain 5"/>
    <property type="match status" value="1"/>
</dbReference>
<dbReference type="Proteomes" id="UP000011116">
    <property type="component" value="Chromosome 5H"/>
</dbReference>